<dbReference type="SUPFAM" id="SSF53850">
    <property type="entry name" value="Periplasmic binding protein-like II"/>
    <property type="match status" value="1"/>
</dbReference>
<comment type="pathway">
    <text evidence="1">Amino-acid biosynthesis; L-phenylalanine biosynthesis; phenylpyruvate from prephenate: step 1/1.</text>
</comment>
<protein>
    <recommendedName>
        <fullName evidence="2">prephenate dehydratase</fullName>
        <ecNumber evidence="2">4.2.1.51</ecNumber>
    </recommendedName>
</protein>
<evidence type="ECO:0000256" key="6">
    <source>
        <dbReference type="ARBA" id="ARBA00023239"/>
    </source>
</evidence>
<dbReference type="EMBL" id="BMEC01000008">
    <property type="protein sequence ID" value="GGC38982.1"/>
    <property type="molecule type" value="Genomic_DNA"/>
</dbReference>
<evidence type="ECO:0000256" key="7">
    <source>
        <dbReference type="ARBA" id="ARBA00047848"/>
    </source>
</evidence>
<dbReference type="PANTHER" id="PTHR21022:SF19">
    <property type="entry name" value="PREPHENATE DEHYDRATASE-RELATED"/>
    <property type="match status" value="1"/>
</dbReference>
<comment type="caution">
    <text evidence="10">The sequence shown here is derived from an EMBL/GenBank/DDBJ whole genome shotgun (WGS) entry which is preliminary data.</text>
</comment>
<evidence type="ECO:0000259" key="9">
    <source>
        <dbReference type="PROSITE" id="PS51671"/>
    </source>
</evidence>
<name>A0ABQ1MDP6_9BACT</name>
<dbReference type="InterPro" id="IPR002912">
    <property type="entry name" value="ACT_dom"/>
</dbReference>
<keyword evidence="4" id="KW-0057">Aromatic amino acid biosynthesis</keyword>
<evidence type="ECO:0000259" key="8">
    <source>
        <dbReference type="PROSITE" id="PS51171"/>
    </source>
</evidence>
<reference evidence="11" key="1">
    <citation type="journal article" date="2019" name="Int. J. Syst. Evol. Microbiol.">
        <title>The Global Catalogue of Microorganisms (GCM) 10K type strain sequencing project: providing services to taxonomists for standard genome sequencing and annotation.</title>
        <authorList>
            <consortium name="The Broad Institute Genomics Platform"/>
            <consortium name="The Broad Institute Genome Sequencing Center for Infectious Disease"/>
            <person name="Wu L."/>
            <person name="Ma J."/>
        </authorList>
    </citation>
    <scope>NUCLEOTIDE SEQUENCE [LARGE SCALE GENOMIC DNA]</scope>
    <source>
        <strain evidence="11">CGMCC 1.10832</strain>
    </source>
</reference>
<dbReference type="EC" id="4.2.1.51" evidence="2"/>
<evidence type="ECO:0000256" key="4">
    <source>
        <dbReference type="ARBA" id="ARBA00023141"/>
    </source>
</evidence>
<dbReference type="InterPro" id="IPR045865">
    <property type="entry name" value="ACT-like_dom_sf"/>
</dbReference>
<feature type="domain" description="ACT" evidence="9">
    <location>
        <begin position="192"/>
        <end position="268"/>
    </location>
</feature>
<dbReference type="PROSITE" id="PS51671">
    <property type="entry name" value="ACT"/>
    <property type="match status" value="1"/>
</dbReference>
<proteinExistence type="predicted"/>
<gene>
    <name evidence="10" type="primary">pheA</name>
    <name evidence="10" type="ORF">GCM10011506_25530</name>
</gene>
<keyword evidence="6" id="KW-0456">Lyase</keyword>
<feature type="domain" description="Prephenate dehydratase" evidence="8">
    <location>
        <begin position="3"/>
        <end position="180"/>
    </location>
</feature>
<dbReference type="InterPro" id="IPR001086">
    <property type="entry name" value="Preph_deHydtase"/>
</dbReference>
<accession>A0ABQ1MDP6</accession>
<dbReference type="RefSeq" id="WP_188464007.1">
    <property type="nucleotide sequence ID" value="NZ_BAABHU010000008.1"/>
</dbReference>
<dbReference type="Proteomes" id="UP000636010">
    <property type="component" value="Unassembled WGS sequence"/>
</dbReference>
<evidence type="ECO:0000313" key="10">
    <source>
        <dbReference type="EMBL" id="GGC38982.1"/>
    </source>
</evidence>
<dbReference type="PANTHER" id="PTHR21022">
    <property type="entry name" value="PREPHENATE DEHYDRATASE P PROTEIN"/>
    <property type="match status" value="1"/>
</dbReference>
<sequence length="275" mass="30847">MPLIAIQGVKGAFHEMAAKKFASKPIELLECMTFREECKALENDKADMAVMAVENSIAGSLSQNYGLINEYRLHVIGEVYLKIEMQLMALPGVKLEDIRHIISHPVAINQCSKFLDTLSNVNISEAKDTAESAKVIREKKLYDTAAIAGEGAASLYDLNILKKNIETDKQNFTRFLILTKESNNSPNDDKASISFELKHEPGTLADLLSVFKVHEINLTNIQSVPVIGKPYEYRFHADLTWNNKKQFEKALKIAEQFASSIILLGTYKKSSFNFE</sequence>
<keyword evidence="11" id="KW-1185">Reference proteome</keyword>
<evidence type="ECO:0000256" key="5">
    <source>
        <dbReference type="ARBA" id="ARBA00023222"/>
    </source>
</evidence>
<dbReference type="Gene3D" id="3.40.190.10">
    <property type="entry name" value="Periplasmic binding protein-like II"/>
    <property type="match status" value="2"/>
</dbReference>
<dbReference type="CDD" id="cd04905">
    <property type="entry name" value="ACT_CM-PDT"/>
    <property type="match status" value="1"/>
</dbReference>
<evidence type="ECO:0000256" key="1">
    <source>
        <dbReference type="ARBA" id="ARBA00004741"/>
    </source>
</evidence>
<dbReference type="Pfam" id="PF00800">
    <property type="entry name" value="PDT"/>
    <property type="match status" value="1"/>
</dbReference>
<evidence type="ECO:0000313" key="11">
    <source>
        <dbReference type="Proteomes" id="UP000636010"/>
    </source>
</evidence>
<dbReference type="Gene3D" id="3.30.70.260">
    <property type="match status" value="1"/>
</dbReference>
<keyword evidence="5" id="KW-0584">Phenylalanine biosynthesis</keyword>
<evidence type="ECO:0000256" key="2">
    <source>
        <dbReference type="ARBA" id="ARBA00013147"/>
    </source>
</evidence>
<dbReference type="PROSITE" id="PS51171">
    <property type="entry name" value="PREPHENATE_DEHYDR_3"/>
    <property type="match status" value="1"/>
</dbReference>
<organism evidence="10 11">
    <name type="scientific">Marivirga lumbricoides</name>
    <dbReference type="NCBI Taxonomy" id="1046115"/>
    <lineage>
        <taxon>Bacteria</taxon>
        <taxon>Pseudomonadati</taxon>
        <taxon>Bacteroidota</taxon>
        <taxon>Cytophagia</taxon>
        <taxon>Cytophagales</taxon>
        <taxon>Marivirgaceae</taxon>
        <taxon>Marivirga</taxon>
    </lineage>
</organism>
<evidence type="ECO:0000256" key="3">
    <source>
        <dbReference type="ARBA" id="ARBA00022605"/>
    </source>
</evidence>
<dbReference type="CDD" id="cd13631">
    <property type="entry name" value="PBP2_Ct-PDT_like"/>
    <property type="match status" value="1"/>
</dbReference>
<dbReference type="SUPFAM" id="SSF55021">
    <property type="entry name" value="ACT-like"/>
    <property type="match status" value="1"/>
</dbReference>
<comment type="catalytic activity">
    <reaction evidence="7">
        <text>prephenate + H(+) = 3-phenylpyruvate + CO2 + H2O</text>
        <dbReference type="Rhea" id="RHEA:21648"/>
        <dbReference type="ChEBI" id="CHEBI:15377"/>
        <dbReference type="ChEBI" id="CHEBI:15378"/>
        <dbReference type="ChEBI" id="CHEBI:16526"/>
        <dbReference type="ChEBI" id="CHEBI:18005"/>
        <dbReference type="ChEBI" id="CHEBI:29934"/>
        <dbReference type="EC" id="4.2.1.51"/>
    </reaction>
</comment>
<keyword evidence="3" id="KW-0028">Amino-acid biosynthesis</keyword>